<sequence length="146" mass="16068">MGKEAIKFYQRILLEEPRAGNSNIFDCISNIVSREDNDSLCTILGSDAVLFIVRELNPNGALGWTVSRVFSISIVGRNLILTMFMTRFFGRALFTAAKSETSAAAASTSSAKAVYNPLQEFFEADRSPDEEKPVVYGTNLSLLPSF</sequence>
<dbReference type="Proteomes" id="UP000655225">
    <property type="component" value="Unassembled WGS sequence"/>
</dbReference>
<gene>
    <name evidence="1" type="ORF">HHK36_004538</name>
</gene>
<dbReference type="OrthoDB" id="10604330at2759"/>
<comment type="caution">
    <text evidence="1">The sequence shown here is derived from an EMBL/GenBank/DDBJ whole genome shotgun (WGS) entry which is preliminary data.</text>
</comment>
<proteinExistence type="predicted"/>
<keyword evidence="2" id="KW-1185">Reference proteome</keyword>
<evidence type="ECO:0000313" key="2">
    <source>
        <dbReference type="Proteomes" id="UP000655225"/>
    </source>
</evidence>
<name>A0A835DTA4_TETSI</name>
<accession>A0A835DTA4</accession>
<protein>
    <submittedName>
        <fullName evidence="1">Uncharacterized protein</fullName>
    </submittedName>
</protein>
<dbReference type="EMBL" id="JABCRI010000002">
    <property type="protein sequence ID" value="KAF8411979.1"/>
    <property type="molecule type" value="Genomic_DNA"/>
</dbReference>
<reference evidence="1 2" key="1">
    <citation type="submission" date="2020-04" db="EMBL/GenBank/DDBJ databases">
        <title>Plant Genome Project.</title>
        <authorList>
            <person name="Zhang R.-G."/>
        </authorList>
    </citation>
    <scope>NUCLEOTIDE SEQUENCE [LARGE SCALE GENOMIC DNA]</scope>
    <source>
        <strain evidence="1">YNK0</strain>
        <tissue evidence="1">Leaf</tissue>
    </source>
</reference>
<dbReference type="AlphaFoldDB" id="A0A835DTA4"/>
<evidence type="ECO:0000313" key="1">
    <source>
        <dbReference type="EMBL" id="KAF8411979.1"/>
    </source>
</evidence>
<organism evidence="1 2">
    <name type="scientific">Tetracentron sinense</name>
    <name type="common">Spur-leaf</name>
    <dbReference type="NCBI Taxonomy" id="13715"/>
    <lineage>
        <taxon>Eukaryota</taxon>
        <taxon>Viridiplantae</taxon>
        <taxon>Streptophyta</taxon>
        <taxon>Embryophyta</taxon>
        <taxon>Tracheophyta</taxon>
        <taxon>Spermatophyta</taxon>
        <taxon>Magnoliopsida</taxon>
        <taxon>Trochodendrales</taxon>
        <taxon>Trochodendraceae</taxon>
        <taxon>Tetracentron</taxon>
    </lineage>
</organism>